<accession>A0A6N6VRL5</accession>
<proteinExistence type="predicted"/>
<protein>
    <recommendedName>
        <fullName evidence="3">Phage tail collar domain-containing protein</fullName>
    </recommendedName>
</protein>
<evidence type="ECO:0008006" key="3">
    <source>
        <dbReference type="Google" id="ProtNLM"/>
    </source>
</evidence>
<dbReference type="AlphaFoldDB" id="A0A6N6VRL5"/>
<keyword evidence="2" id="KW-1185">Reference proteome</keyword>
<comment type="caution">
    <text evidence="1">The sequence shown here is derived from an EMBL/GenBank/DDBJ whole genome shotgun (WGS) entry which is preliminary data.</text>
</comment>
<name>A0A6N6VRL5_9BACT</name>
<sequence length="218" mass="24254">MKSIELSNINDVNKLEETVKKIIGVPLGAAISTFPSLGGYKCEALEIADSYGFVLCNGQEIKDKDSIFFGKKIPNLNNNLFLKGSLQDNTTQGNKDHKADFDHTHIYSHTHKYCEYQIKINESQKVLEQYFYTTADKNEQPNQNIVFQYSGIASSGGSGDAMRLLNSPSSLTEMFTSGVFGDAINGVLENAQTSKVTDYNKLNVEPENITTVYIMRVK</sequence>
<dbReference type="RefSeq" id="WP_153421850.1">
    <property type="nucleotide sequence ID" value="NZ_WFLM01000009.1"/>
</dbReference>
<dbReference type="EMBL" id="WFLM01000009">
    <property type="protein sequence ID" value="KAB8035825.1"/>
    <property type="molecule type" value="Genomic_DNA"/>
</dbReference>
<organism evidence="1 2">
    <name type="scientific">Silvanigrella paludirubra</name>
    <dbReference type="NCBI Taxonomy" id="2499159"/>
    <lineage>
        <taxon>Bacteria</taxon>
        <taxon>Pseudomonadati</taxon>
        <taxon>Bdellovibrionota</taxon>
        <taxon>Oligoflexia</taxon>
        <taxon>Silvanigrellales</taxon>
        <taxon>Silvanigrellaceae</taxon>
        <taxon>Silvanigrella</taxon>
    </lineage>
</organism>
<reference evidence="1 2" key="1">
    <citation type="submission" date="2019-10" db="EMBL/GenBank/DDBJ databases">
        <title>New species of Slilvanegrellaceae.</title>
        <authorList>
            <person name="Pitt A."/>
            <person name="Hahn M.W."/>
        </authorList>
    </citation>
    <scope>NUCLEOTIDE SEQUENCE [LARGE SCALE GENOMIC DNA]</scope>
    <source>
        <strain evidence="1 2">SP-Ram-0.45-NSY-1</strain>
    </source>
</reference>
<evidence type="ECO:0000313" key="2">
    <source>
        <dbReference type="Proteomes" id="UP000437748"/>
    </source>
</evidence>
<dbReference type="Proteomes" id="UP000437748">
    <property type="component" value="Unassembled WGS sequence"/>
</dbReference>
<gene>
    <name evidence="1" type="ORF">GCL60_16480</name>
</gene>
<evidence type="ECO:0000313" key="1">
    <source>
        <dbReference type="EMBL" id="KAB8035825.1"/>
    </source>
</evidence>